<accession>A0A195B5Q5</accession>
<evidence type="ECO:0000313" key="3">
    <source>
        <dbReference type="Proteomes" id="UP000078540"/>
    </source>
</evidence>
<feature type="transmembrane region" description="Helical" evidence="1">
    <location>
        <begin position="70"/>
        <end position="95"/>
    </location>
</feature>
<sequence length="179" mass="20916">MRSLDYGDTPHLLHQMHRTELRGPTNRARLNGLRAGHTEMHDFFLRSKEHYYFTLKNLEKYTIAYNNNIIFIYITVIISFYKYFLSSFFALNFVLDFSSTLAEYFSSTNISIFLISPYSIVASQDKAISQNVINTAANHKDIILISDLLQPQELLCRFLDKIRDLCRLQLKDTITMLLS</sequence>
<evidence type="ECO:0000313" key="2">
    <source>
        <dbReference type="EMBL" id="KYM79592.1"/>
    </source>
</evidence>
<keyword evidence="1" id="KW-0472">Membrane</keyword>
<evidence type="ECO:0000256" key="1">
    <source>
        <dbReference type="SAM" id="Phobius"/>
    </source>
</evidence>
<reference evidence="2 3" key="1">
    <citation type="submission" date="2015-09" db="EMBL/GenBank/DDBJ databases">
        <title>Atta colombica WGS genome.</title>
        <authorList>
            <person name="Nygaard S."/>
            <person name="Hu H."/>
            <person name="Boomsma J."/>
            <person name="Zhang G."/>
        </authorList>
    </citation>
    <scope>NUCLEOTIDE SEQUENCE [LARGE SCALE GENOMIC DNA]</scope>
    <source>
        <strain evidence="2">Treedump-2</strain>
        <tissue evidence="2">Whole body</tissue>
    </source>
</reference>
<gene>
    <name evidence="2" type="ORF">ALC53_10031</name>
</gene>
<name>A0A195B5Q5_9HYME</name>
<organism evidence="2 3">
    <name type="scientific">Atta colombica</name>
    <dbReference type="NCBI Taxonomy" id="520822"/>
    <lineage>
        <taxon>Eukaryota</taxon>
        <taxon>Metazoa</taxon>
        <taxon>Ecdysozoa</taxon>
        <taxon>Arthropoda</taxon>
        <taxon>Hexapoda</taxon>
        <taxon>Insecta</taxon>
        <taxon>Pterygota</taxon>
        <taxon>Neoptera</taxon>
        <taxon>Endopterygota</taxon>
        <taxon>Hymenoptera</taxon>
        <taxon>Apocrita</taxon>
        <taxon>Aculeata</taxon>
        <taxon>Formicoidea</taxon>
        <taxon>Formicidae</taxon>
        <taxon>Myrmicinae</taxon>
        <taxon>Atta</taxon>
    </lineage>
</organism>
<dbReference type="AlphaFoldDB" id="A0A195B5Q5"/>
<dbReference type="Proteomes" id="UP000078540">
    <property type="component" value="Unassembled WGS sequence"/>
</dbReference>
<protein>
    <submittedName>
        <fullName evidence="2">Uncharacterized protein</fullName>
    </submittedName>
</protein>
<feature type="transmembrane region" description="Helical" evidence="1">
    <location>
        <begin position="101"/>
        <end position="121"/>
    </location>
</feature>
<keyword evidence="3" id="KW-1185">Reference proteome</keyword>
<dbReference type="EMBL" id="KQ976598">
    <property type="protein sequence ID" value="KYM79592.1"/>
    <property type="molecule type" value="Genomic_DNA"/>
</dbReference>
<proteinExistence type="predicted"/>
<keyword evidence="1" id="KW-1133">Transmembrane helix</keyword>
<keyword evidence="1" id="KW-0812">Transmembrane</keyword>